<keyword evidence="2 8" id="KW-1277">Toxin-antitoxin system</keyword>
<reference evidence="10 11" key="1">
    <citation type="submission" date="2014-11" db="EMBL/GenBank/DDBJ databases">
        <title>Genomics and ecophysiology of heterotrophic nitrogen fixing bacteria isolated from estuarine surface water.</title>
        <authorList>
            <person name="Bentzon-Tilia M."/>
            <person name="Severin I."/>
            <person name="Hansen L.H."/>
            <person name="Riemann L."/>
        </authorList>
    </citation>
    <scope>NUCLEOTIDE SEQUENCE [LARGE SCALE GENOMIC DNA]</scope>
    <source>
        <strain evidence="10 11">BAL398</strain>
    </source>
</reference>
<dbReference type="SUPFAM" id="SSF88723">
    <property type="entry name" value="PIN domain-like"/>
    <property type="match status" value="1"/>
</dbReference>
<feature type="domain" description="PIN" evidence="9">
    <location>
        <begin position="3"/>
        <end position="125"/>
    </location>
</feature>
<evidence type="ECO:0000256" key="4">
    <source>
        <dbReference type="ARBA" id="ARBA00022723"/>
    </source>
</evidence>
<comment type="caution">
    <text evidence="10">The sequence shown here is derived from an EMBL/GenBank/DDBJ whole genome shotgun (WGS) entry which is preliminary data.</text>
</comment>
<protein>
    <recommendedName>
        <fullName evidence="8">Ribonuclease VapC</fullName>
        <shortName evidence="8">RNase VapC</shortName>
        <ecNumber evidence="8">3.1.-.-</ecNumber>
    </recommendedName>
    <alternativeName>
        <fullName evidence="8">Toxin VapC</fullName>
    </alternativeName>
</protein>
<feature type="binding site" evidence="8">
    <location>
        <position position="105"/>
    </location>
    <ligand>
        <name>Mg(2+)</name>
        <dbReference type="ChEBI" id="CHEBI:18420"/>
    </ligand>
</feature>
<dbReference type="EMBL" id="JXXE01000397">
    <property type="protein sequence ID" value="KIZ39784.1"/>
    <property type="molecule type" value="Genomic_DNA"/>
</dbReference>
<dbReference type="Gene3D" id="3.40.50.1010">
    <property type="entry name" value="5'-nuclease"/>
    <property type="match status" value="1"/>
</dbReference>
<name>A0A0D7EG61_RHOPL</name>
<evidence type="ECO:0000256" key="3">
    <source>
        <dbReference type="ARBA" id="ARBA00022722"/>
    </source>
</evidence>
<dbReference type="InterPro" id="IPR022907">
    <property type="entry name" value="VapC_family"/>
</dbReference>
<dbReference type="Pfam" id="PF01850">
    <property type="entry name" value="PIN"/>
    <property type="match status" value="1"/>
</dbReference>
<dbReference type="PANTHER" id="PTHR33653">
    <property type="entry name" value="RIBONUCLEASE VAPC2"/>
    <property type="match status" value="1"/>
</dbReference>
<keyword evidence="6 8" id="KW-0460">Magnesium</keyword>
<dbReference type="EC" id="3.1.-.-" evidence="8"/>
<dbReference type="GO" id="GO:0004540">
    <property type="term" value="F:RNA nuclease activity"/>
    <property type="evidence" value="ECO:0007669"/>
    <property type="project" value="InterPro"/>
</dbReference>
<proteinExistence type="inferred from homology"/>
<dbReference type="GO" id="GO:0016787">
    <property type="term" value="F:hydrolase activity"/>
    <property type="evidence" value="ECO:0007669"/>
    <property type="project" value="UniProtKB-KW"/>
</dbReference>
<dbReference type="AlphaFoldDB" id="A0A0D7EG61"/>
<dbReference type="HAMAP" id="MF_00265">
    <property type="entry name" value="VapC_Nob1"/>
    <property type="match status" value="1"/>
</dbReference>
<keyword evidence="8" id="KW-0800">Toxin</keyword>
<evidence type="ECO:0000313" key="10">
    <source>
        <dbReference type="EMBL" id="KIZ39784.1"/>
    </source>
</evidence>
<organism evidence="10 11">
    <name type="scientific">Rhodopseudomonas palustris</name>
    <dbReference type="NCBI Taxonomy" id="1076"/>
    <lineage>
        <taxon>Bacteria</taxon>
        <taxon>Pseudomonadati</taxon>
        <taxon>Pseudomonadota</taxon>
        <taxon>Alphaproteobacteria</taxon>
        <taxon>Hyphomicrobiales</taxon>
        <taxon>Nitrobacteraceae</taxon>
        <taxon>Rhodopseudomonas</taxon>
    </lineage>
</organism>
<gene>
    <name evidence="8" type="primary">vapC</name>
    <name evidence="10" type="ORF">OO17_19395</name>
</gene>
<evidence type="ECO:0000256" key="2">
    <source>
        <dbReference type="ARBA" id="ARBA00022649"/>
    </source>
</evidence>
<dbReference type="CDD" id="cd18746">
    <property type="entry name" value="PIN_VapC4-5_FitB-like"/>
    <property type="match status" value="1"/>
</dbReference>
<dbReference type="GO" id="GO:0090729">
    <property type="term" value="F:toxin activity"/>
    <property type="evidence" value="ECO:0007669"/>
    <property type="project" value="UniProtKB-KW"/>
</dbReference>
<comment type="cofactor">
    <cofactor evidence="1 8">
        <name>Mg(2+)</name>
        <dbReference type="ChEBI" id="CHEBI:18420"/>
    </cofactor>
</comment>
<dbReference type="PANTHER" id="PTHR33653:SF1">
    <property type="entry name" value="RIBONUCLEASE VAPC2"/>
    <property type="match status" value="1"/>
</dbReference>
<evidence type="ECO:0000259" key="9">
    <source>
        <dbReference type="Pfam" id="PF01850"/>
    </source>
</evidence>
<evidence type="ECO:0000256" key="6">
    <source>
        <dbReference type="ARBA" id="ARBA00022842"/>
    </source>
</evidence>
<dbReference type="PATRIC" id="fig|1076.23.peg.4398"/>
<keyword evidence="5 8" id="KW-0378">Hydrolase</keyword>
<keyword evidence="4 8" id="KW-0479">Metal-binding</keyword>
<accession>A0A0D7EG61</accession>
<dbReference type="GO" id="GO:0000287">
    <property type="term" value="F:magnesium ion binding"/>
    <property type="evidence" value="ECO:0007669"/>
    <property type="project" value="UniProtKB-UniRule"/>
</dbReference>
<dbReference type="Proteomes" id="UP000032515">
    <property type="component" value="Unassembled WGS sequence"/>
</dbReference>
<dbReference type="OrthoDB" id="7188375at2"/>
<evidence type="ECO:0000256" key="8">
    <source>
        <dbReference type="HAMAP-Rule" id="MF_00265"/>
    </source>
</evidence>
<sequence>MNVLLDTNVLSEVRRPAPDQKVLAWLDTVDEDRAFISVASIAELRRGIALMDDGRRREALTAWLAEDLPARFAGRILPIDPAIAERWGDLMAQARQSGFALSVMDGFFAATALVSELVLATRNTKDFAPLGVPLLNPWTDDGVSG</sequence>
<dbReference type="InterPro" id="IPR029060">
    <property type="entry name" value="PIN-like_dom_sf"/>
</dbReference>
<evidence type="ECO:0000256" key="7">
    <source>
        <dbReference type="ARBA" id="ARBA00038093"/>
    </source>
</evidence>
<comment type="function">
    <text evidence="8">Toxic component of a toxin-antitoxin (TA) system. An RNase.</text>
</comment>
<comment type="similarity">
    <text evidence="7 8">Belongs to the PINc/VapC protein family.</text>
</comment>
<dbReference type="RefSeq" id="WP_044414609.1">
    <property type="nucleotide sequence ID" value="NZ_JXXE01000397.1"/>
</dbReference>
<evidence type="ECO:0000256" key="5">
    <source>
        <dbReference type="ARBA" id="ARBA00022801"/>
    </source>
</evidence>
<feature type="binding site" evidence="8">
    <location>
        <position position="6"/>
    </location>
    <ligand>
        <name>Mg(2+)</name>
        <dbReference type="ChEBI" id="CHEBI:18420"/>
    </ligand>
</feature>
<dbReference type="InterPro" id="IPR002716">
    <property type="entry name" value="PIN_dom"/>
</dbReference>
<evidence type="ECO:0000256" key="1">
    <source>
        <dbReference type="ARBA" id="ARBA00001946"/>
    </source>
</evidence>
<dbReference type="InterPro" id="IPR050556">
    <property type="entry name" value="Type_II_TA_system_RNase"/>
</dbReference>
<keyword evidence="3 8" id="KW-0540">Nuclease</keyword>
<evidence type="ECO:0000313" key="11">
    <source>
        <dbReference type="Proteomes" id="UP000032515"/>
    </source>
</evidence>